<dbReference type="Proteomes" id="UP001597302">
    <property type="component" value="Unassembled WGS sequence"/>
</dbReference>
<dbReference type="RefSeq" id="WP_131577600.1">
    <property type="nucleotide sequence ID" value="NZ_CBCSAJ010000074.1"/>
</dbReference>
<dbReference type="InterPro" id="IPR003740">
    <property type="entry name" value="YitT"/>
</dbReference>
<name>A0ABW4E256_9RHOB</name>
<evidence type="ECO:0000313" key="8">
    <source>
        <dbReference type="EMBL" id="MFD1482801.1"/>
    </source>
</evidence>
<feature type="transmembrane region" description="Helical" evidence="7">
    <location>
        <begin position="181"/>
        <end position="210"/>
    </location>
</feature>
<evidence type="ECO:0000313" key="9">
    <source>
        <dbReference type="Proteomes" id="UP001597302"/>
    </source>
</evidence>
<feature type="transmembrane region" description="Helical" evidence="7">
    <location>
        <begin position="38"/>
        <end position="59"/>
    </location>
</feature>
<feature type="transmembrane region" description="Helical" evidence="7">
    <location>
        <begin position="71"/>
        <end position="94"/>
    </location>
</feature>
<keyword evidence="2" id="KW-1003">Cell membrane</keyword>
<evidence type="ECO:0000256" key="5">
    <source>
        <dbReference type="ARBA" id="ARBA00023136"/>
    </source>
</evidence>
<feature type="transmembrane region" description="Helical" evidence="7">
    <location>
        <begin position="130"/>
        <end position="148"/>
    </location>
</feature>
<comment type="subcellular location">
    <subcellularLocation>
        <location evidence="1">Cell membrane</location>
        <topology evidence="1">Multi-pass membrane protein</topology>
    </subcellularLocation>
</comment>
<evidence type="ECO:0000256" key="6">
    <source>
        <dbReference type="SAM" id="MobiDB-lite"/>
    </source>
</evidence>
<keyword evidence="5 7" id="KW-0472">Membrane</keyword>
<evidence type="ECO:0000256" key="3">
    <source>
        <dbReference type="ARBA" id="ARBA00022692"/>
    </source>
</evidence>
<sequence length="228" mass="24288">MTRIDGPTDPAATRRTRRPTGRGKGFTPLISLYDAQGLAYGIVMTSLGLTFLKAAGLVTGQTAGLSVLLSYLTPLDFGTLFILISLPFLVLSWMRRGVDFTLKTGVAVVGIAVLSDLLGRWIRFAELPPLLAAILAGCCTGIGLIALFRHNASAGGLGILALVIEERTGFRTGWFQMCFDAVLFAVALIFLPLGSVISSFVGAMILNALIAWNFRITQARSGTIPDPL</sequence>
<dbReference type="EMBL" id="JBHTOQ010000036">
    <property type="protein sequence ID" value="MFD1482801.1"/>
    <property type="molecule type" value="Genomic_DNA"/>
</dbReference>
<keyword evidence="3 7" id="KW-0812">Transmembrane</keyword>
<keyword evidence="4 7" id="KW-1133">Transmembrane helix</keyword>
<protein>
    <submittedName>
        <fullName evidence="8">YitT family protein</fullName>
    </submittedName>
</protein>
<dbReference type="PANTHER" id="PTHR33545">
    <property type="entry name" value="UPF0750 MEMBRANE PROTEIN YITT-RELATED"/>
    <property type="match status" value="1"/>
</dbReference>
<proteinExistence type="predicted"/>
<feature type="region of interest" description="Disordered" evidence="6">
    <location>
        <begin position="1"/>
        <end position="23"/>
    </location>
</feature>
<evidence type="ECO:0000256" key="1">
    <source>
        <dbReference type="ARBA" id="ARBA00004651"/>
    </source>
</evidence>
<dbReference type="Pfam" id="PF02588">
    <property type="entry name" value="YitT_membrane"/>
    <property type="match status" value="1"/>
</dbReference>
<evidence type="ECO:0000256" key="2">
    <source>
        <dbReference type="ARBA" id="ARBA00022475"/>
    </source>
</evidence>
<feature type="transmembrane region" description="Helical" evidence="7">
    <location>
        <begin position="100"/>
        <end position="118"/>
    </location>
</feature>
<keyword evidence="9" id="KW-1185">Reference proteome</keyword>
<reference evidence="9" key="1">
    <citation type="journal article" date="2019" name="Int. J. Syst. Evol. Microbiol.">
        <title>The Global Catalogue of Microorganisms (GCM) 10K type strain sequencing project: providing services to taxonomists for standard genome sequencing and annotation.</title>
        <authorList>
            <consortium name="The Broad Institute Genomics Platform"/>
            <consortium name="The Broad Institute Genome Sequencing Center for Infectious Disease"/>
            <person name="Wu L."/>
            <person name="Ma J."/>
        </authorList>
    </citation>
    <scope>NUCLEOTIDE SEQUENCE [LARGE SCALE GENOMIC DNA]</scope>
    <source>
        <strain evidence="9">CCM 8875</strain>
    </source>
</reference>
<gene>
    <name evidence="8" type="ORF">ACFQ5P_16010</name>
</gene>
<evidence type="ECO:0000256" key="4">
    <source>
        <dbReference type="ARBA" id="ARBA00022989"/>
    </source>
</evidence>
<evidence type="ECO:0000256" key="7">
    <source>
        <dbReference type="SAM" id="Phobius"/>
    </source>
</evidence>
<comment type="caution">
    <text evidence="8">The sequence shown here is derived from an EMBL/GenBank/DDBJ whole genome shotgun (WGS) entry which is preliminary data.</text>
</comment>
<organism evidence="8 9">
    <name type="scientific">Paracoccus nototheniae</name>
    <dbReference type="NCBI Taxonomy" id="2489002"/>
    <lineage>
        <taxon>Bacteria</taxon>
        <taxon>Pseudomonadati</taxon>
        <taxon>Pseudomonadota</taxon>
        <taxon>Alphaproteobacteria</taxon>
        <taxon>Rhodobacterales</taxon>
        <taxon>Paracoccaceae</taxon>
        <taxon>Paracoccus</taxon>
    </lineage>
</organism>
<dbReference type="PANTHER" id="PTHR33545:SF5">
    <property type="entry name" value="UPF0750 MEMBRANE PROTEIN YITT"/>
    <property type="match status" value="1"/>
</dbReference>
<accession>A0ABW4E256</accession>
<dbReference type="InterPro" id="IPR051461">
    <property type="entry name" value="UPF0750_membrane"/>
</dbReference>